<evidence type="ECO:0000313" key="1">
    <source>
        <dbReference type="EMBL" id="KAK7491838.1"/>
    </source>
</evidence>
<accession>A0ABD0KXZ3</accession>
<organism evidence="1 2">
    <name type="scientific">Batillaria attramentaria</name>
    <dbReference type="NCBI Taxonomy" id="370345"/>
    <lineage>
        <taxon>Eukaryota</taxon>
        <taxon>Metazoa</taxon>
        <taxon>Spiralia</taxon>
        <taxon>Lophotrochozoa</taxon>
        <taxon>Mollusca</taxon>
        <taxon>Gastropoda</taxon>
        <taxon>Caenogastropoda</taxon>
        <taxon>Sorbeoconcha</taxon>
        <taxon>Cerithioidea</taxon>
        <taxon>Batillariidae</taxon>
        <taxon>Batillaria</taxon>
    </lineage>
</organism>
<reference evidence="1 2" key="1">
    <citation type="journal article" date="2023" name="Sci. Data">
        <title>Genome assembly of the Korean intertidal mud-creeper Batillaria attramentaria.</title>
        <authorList>
            <person name="Patra A.K."/>
            <person name="Ho P.T."/>
            <person name="Jun S."/>
            <person name="Lee S.J."/>
            <person name="Kim Y."/>
            <person name="Won Y.J."/>
        </authorList>
    </citation>
    <scope>NUCLEOTIDE SEQUENCE [LARGE SCALE GENOMIC DNA]</scope>
    <source>
        <strain evidence="1">Wonlab-2016</strain>
    </source>
</reference>
<proteinExistence type="predicted"/>
<name>A0ABD0KXZ3_9CAEN</name>
<dbReference type="AlphaFoldDB" id="A0ABD0KXZ3"/>
<dbReference type="EMBL" id="JACVVK020000109">
    <property type="protein sequence ID" value="KAK7491838.1"/>
    <property type="molecule type" value="Genomic_DNA"/>
</dbReference>
<dbReference type="Proteomes" id="UP001519460">
    <property type="component" value="Unassembled WGS sequence"/>
</dbReference>
<feature type="non-terminal residue" evidence="1">
    <location>
        <position position="122"/>
    </location>
</feature>
<gene>
    <name evidence="1" type="ORF">BaRGS_00016857</name>
</gene>
<evidence type="ECO:0000313" key="2">
    <source>
        <dbReference type="Proteomes" id="UP001519460"/>
    </source>
</evidence>
<keyword evidence="2" id="KW-1185">Reference proteome</keyword>
<comment type="caution">
    <text evidence="1">The sequence shown here is derived from an EMBL/GenBank/DDBJ whole genome shotgun (WGS) entry which is preliminary data.</text>
</comment>
<sequence length="122" mass="13332">MPQCQHDQVVYFTIGESVLSQIPGRCTAGKLCLYSKRRRSANYWMRILASVPSPSNSLTFIPRGAGGGRRRPIQAARSLPSHPGWLTGCSGRAEPHDRYSIITGGRADRAKVTEPAELPVKA</sequence>
<protein>
    <submittedName>
        <fullName evidence="1">Uncharacterized protein</fullName>
    </submittedName>
</protein>